<gene>
    <name evidence="1" type="ORF">S01H1_71520</name>
</gene>
<organism evidence="1">
    <name type="scientific">marine sediment metagenome</name>
    <dbReference type="NCBI Taxonomy" id="412755"/>
    <lineage>
        <taxon>unclassified sequences</taxon>
        <taxon>metagenomes</taxon>
        <taxon>ecological metagenomes</taxon>
    </lineage>
</organism>
<feature type="non-terminal residue" evidence="1">
    <location>
        <position position="1"/>
    </location>
</feature>
<protein>
    <submittedName>
        <fullName evidence="1">Uncharacterized protein</fullName>
    </submittedName>
</protein>
<dbReference type="AlphaFoldDB" id="X0WWD4"/>
<evidence type="ECO:0000313" key="1">
    <source>
        <dbReference type="EMBL" id="GAG28763.1"/>
    </source>
</evidence>
<sequence length="54" mass="6160">PKMVKVGPFVLCDKCYSAVFADKDLIDDGGITKIDRDDEDFKECLEKHKREAAR</sequence>
<dbReference type="EMBL" id="BARS01047626">
    <property type="protein sequence ID" value="GAG28763.1"/>
    <property type="molecule type" value="Genomic_DNA"/>
</dbReference>
<accession>X0WWD4</accession>
<proteinExistence type="predicted"/>
<name>X0WWD4_9ZZZZ</name>
<comment type="caution">
    <text evidence="1">The sequence shown here is derived from an EMBL/GenBank/DDBJ whole genome shotgun (WGS) entry which is preliminary data.</text>
</comment>
<reference evidence="1" key="1">
    <citation type="journal article" date="2014" name="Front. Microbiol.">
        <title>High frequency of phylogenetically diverse reductive dehalogenase-homologous genes in deep subseafloor sedimentary metagenomes.</title>
        <authorList>
            <person name="Kawai M."/>
            <person name="Futagami T."/>
            <person name="Toyoda A."/>
            <person name="Takaki Y."/>
            <person name="Nishi S."/>
            <person name="Hori S."/>
            <person name="Arai W."/>
            <person name="Tsubouchi T."/>
            <person name="Morono Y."/>
            <person name="Uchiyama I."/>
            <person name="Ito T."/>
            <person name="Fujiyama A."/>
            <person name="Inagaki F."/>
            <person name="Takami H."/>
        </authorList>
    </citation>
    <scope>NUCLEOTIDE SEQUENCE</scope>
    <source>
        <strain evidence="1">Expedition CK06-06</strain>
    </source>
</reference>